<accession>A0A101M1N0</accession>
<name>A0A101M1N0_PICGL</name>
<protein>
    <submittedName>
        <fullName evidence="1">Uncharacterized protein</fullName>
    </submittedName>
</protein>
<reference evidence="1" key="1">
    <citation type="journal article" date="2015" name="Genome Biol. Evol.">
        <title>Organellar Genomes of White Spruce (Picea glauca): Assembly and Annotation.</title>
        <authorList>
            <person name="Jackman S.D."/>
            <person name="Warren R.L."/>
            <person name="Gibb E.A."/>
            <person name="Vandervalk B.P."/>
            <person name="Mohamadi H."/>
            <person name="Chu J."/>
            <person name="Raymond A."/>
            <person name="Pleasance S."/>
            <person name="Coope R."/>
            <person name="Wildung M.R."/>
            <person name="Ritland C.E."/>
            <person name="Bousquet J."/>
            <person name="Jones S.J."/>
            <person name="Bohlmann J."/>
            <person name="Birol I."/>
        </authorList>
    </citation>
    <scope>NUCLEOTIDE SEQUENCE [LARGE SCALE GENOMIC DNA]</scope>
    <source>
        <tissue evidence="1">Flushing bud</tissue>
    </source>
</reference>
<proteinExistence type="predicted"/>
<dbReference type="EMBL" id="LKAM01000003">
    <property type="protein sequence ID" value="KUM49262.1"/>
    <property type="molecule type" value="Genomic_DNA"/>
</dbReference>
<keyword evidence="1" id="KW-0496">Mitochondrion</keyword>
<geneLocation type="mitochondrion" evidence="1"/>
<dbReference type="AlphaFoldDB" id="A0A101M1N0"/>
<comment type="caution">
    <text evidence="1">The sequence shown here is derived from an EMBL/GenBank/DDBJ whole genome shotgun (WGS) entry which is preliminary data.</text>
</comment>
<evidence type="ECO:0000313" key="1">
    <source>
        <dbReference type="EMBL" id="KUM49262.1"/>
    </source>
</evidence>
<gene>
    <name evidence="1" type="ORF">ABT39_MTgene3811</name>
</gene>
<sequence length="65" mass="7154">MWAAILPCLPEILFHSSLKEDSMPARIFVASSSPPLPLPLPLLVKLSWPAINPSIHKSILPCRIV</sequence>
<organism evidence="1">
    <name type="scientific">Picea glauca</name>
    <name type="common">White spruce</name>
    <name type="synonym">Pinus glauca</name>
    <dbReference type="NCBI Taxonomy" id="3330"/>
    <lineage>
        <taxon>Eukaryota</taxon>
        <taxon>Viridiplantae</taxon>
        <taxon>Streptophyta</taxon>
        <taxon>Embryophyta</taxon>
        <taxon>Tracheophyta</taxon>
        <taxon>Spermatophyta</taxon>
        <taxon>Pinopsida</taxon>
        <taxon>Pinidae</taxon>
        <taxon>Conifers I</taxon>
        <taxon>Pinales</taxon>
        <taxon>Pinaceae</taxon>
        <taxon>Picea</taxon>
    </lineage>
</organism>